<dbReference type="Pfam" id="PF14358">
    <property type="entry name" value="DUF4405"/>
    <property type="match status" value="1"/>
</dbReference>
<keyword evidence="1" id="KW-1133">Transmembrane helix</keyword>
<evidence type="ECO:0000256" key="1">
    <source>
        <dbReference type="SAM" id="Phobius"/>
    </source>
</evidence>
<protein>
    <submittedName>
        <fullName evidence="3">Uncharacterized protein DUF4405</fullName>
    </submittedName>
</protein>
<evidence type="ECO:0000313" key="4">
    <source>
        <dbReference type="Proteomes" id="UP000294813"/>
    </source>
</evidence>
<name>A0A4R2RZC9_9FIRM</name>
<sequence>MSTMNNQITVELNGLAAKATSAKAGSTGKTKAIISMMLALFGIIVTVTGLGLMAAPHGPAAAQGWTFLGMSGRVMKDLHIWLGFGMVLPVMAHMVLNFKMFMGECKQLFR</sequence>
<dbReference type="Proteomes" id="UP000294813">
    <property type="component" value="Unassembled WGS sequence"/>
</dbReference>
<dbReference type="InterPro" id="IPR025517">
    <property type="entry name" value="DUF4405"/>
</dbReference>
<dbReference type="RefSeq" id="WP_131917736.1">
    <property type="nucleotide sequence ID" value="NZ_JAOQNU010000001.1"/>
</dbReference>
<proteinExistence type="predicted"/>
<dbReference type="AlphaFoldDB" id="A0A4R2RZC9"/>
<reference evidence="3 4" key="1">
    <citation type="submission" date="2019-03" db="EMBL/GenBank/DDBJ databases">
        <title>Genomic Encyclopedia of Type Strains, Phase IV (KMG-IV): sequencing the most valuable type-strain genomes for metagenomic binning, comparative biology and taxonomic classification.</title>
        <authorList>
            <person name="Goeker M."/>
        </authorList>
    </citation>
    <scope>NUCLEOTIDE SEQUENCE [LARGE SCALE GENOMIC DNA]</scope>
    <source>
        <strain evidence="3 4">DSM 11170</strain>
    </source>
</reference>
<feature type="transmembrane region" description="Helical" evidence="1">
    <location>
        <begin position="33"/>
        <end position="58"/>
    </location>
</feature>
<keyword evidence="4" id="KW-1185">Reference proteome</keyword>
<evidence type="ECO:0000313" key="3">
    <source>
        <dbReference type="EMBL" id="TCP68948.1"/>
    </source>
</evidence>
<keyword evidence="1" id="KW-0812">Transmembrane</keyword>
<gene>
    <name evidence="3" type="ORF">EDD73_101114</name>
</gene>
<accession>A0A4R2RZC9</accession>
<keyword evidence="1" id="KW-0472">Membrane</keyword>
<comment type="caution">
    <text evidence="3">The sequence shown here is derived from an EMBL/GenBank/DDBJ whole genome shotgun (WGS) entry which is preliminary data.</text>
</comment>
<dbReference type="EMBL" id="SLXT01000001">
    <property type="protein sequence ID" value="TCP68948.1"/>
    <property type="molecule type" value="Genomic_DNA"/>
</dbReference>
<dbReference type="OrthoDB" id="2083190at2"/>
<feature type="domain" description="Flavinylation-associated cytochrome" evidence="2">
    <location>
        <begin position="33"/>
        <end position="98"/>
    </location>
</feature>
<feature type="transmembrane region" description="Helical" evidence="1">
    <location>
        <begin position="78"/>
        <end position="98"/>
    </location>
</feature>
<evidence type="ECO:0000259" key="2">
    <source>
        <dbReference type="Pfam" id="PF14358"/>
    </source>
</evidence>
<organism evidence="3 4">
    <name type="scientific">Heliophilum fasciatum</name>
    <dbReference type="NCBI Taxonomy" id="35700"/>
    <lineage>
        <taxon>Bacteria</taxon>
        <taxon>Bacillati</taxon>
        <taxon>Bacillota</taxon>
        <taxon>Clostridia</taxon>
        <taxon>Eubacteriales</taxon>
        <taxon>Heliobacteriaceae</taxon>
        <taxon>Heliophilum</taxon>
    </lineage>
</organism>